<keyword evidence="1" id="KW-0812">Transmembrane</keyword>
<accession>A0A7M2YW27</accession>
<keyword evidence="1" id="KW-1133">Transmembrane helix</keyword>
<evidence type="ECO:0000256" key="1">
    <source>
        <dbReference type="SAM" id="Phobius"/>
    </source>
</evidence>
<feature type="transmembrane region" description="Helical" evidence="1">
    <location>
        <begin position="20"/>
        <end position="38"/>
    </location>
</feature>
<dbReference type="AlphaFoldDB" id="A0A7M2YW27"/>
<sequence length="105" mass="11091">MQIVIRLRRSIEHALRHPILGPLLLVLLAVVLALMVVHEGSEEAIGDAGDLCMGIALLLVAIVALVRVRPLLIMTAAEVVRGPPGFAVRALADGCSTPSCSPLRL</sequence>
<feature type="transmembrane region" description="Helical" evidence="1">
    <location>
        <begin position="44"/>
        <end position="66"/>
    </location>
</feature>
<evidence type="ECO:0000313" key="3">
    <source>
        <dbReference type="Proteomes" id="UP000254134"/>
    </source>
</evidence>
<keyword evidence="3" id="KW-1185">Reference proteome</keyword>
<gene>
    <name evidence="2" type="ORF">Gocc_2560</name>
</gene>
<dbReference type="EMBL" id="QQZY01000007">
    <property type="protein sequence ID" value="RDI73647.1"/>
    <property type="molecule type" value="Genomic_DNA"/>
</dbReference>
<name>A0A7M2YW27_9ACTN</name>
<organism evidence="2 3">
    <name type="scientific">Gaiella occulta</name>
    <dbReference type="NCBI Taxonomy" id="1002870"/>
    <lineage>
        <taxon>Bacteria</taxon>
        <taxon>Bacillati</taxon>
        <taxon>Actinomycetota</taxon>
        <taxon>Thermoleophilia</taxon>
        <taxon>Gaiellales</taxon>
        <taxon>Gaiellaceae</taxon>
        <taxon>Gaiella</taxon>
    </lineage>
</organism>
<dbReference type="Proteomes" id="UP000254134">
    <property type="component" value="Unassembled WGS sequence"/>
</dbReference>
<reference evidence="2 3" key="1">
    <citation type="submission" date="2018-07" db="EMBL/GenBank/DDBJ databases">
        <title>High-quality-draft genome sequence of Gaiella occulta.</title>
        <authorList>
            <person name="Severino R."/>
            <person name="Froufe H.J.C."/>
            <person name="Rainey F.A."/>
            <person name="Barroso C."/>
            <person name="Albuquerque L."/>
            <person name="Lobo-Da-Cunha A."/>
            <person name="Da Costa M.S."/>
            <person name="Egas C."/>
        </authorList>
    </citation>
    <scope>NUCLEOTIDE SEQUENCE [LARGE SCALE GENOMIC DNA]</scope>
    <source>
        <strain evidence="2 3">F2-233</strain>
    </source>
</reference>
<proteinExistence type="predicted"/>
<evidence type="ECO:0000313" key="2">
    <source>
        <dbReference type="EMBL" id="RDI73647.1"/>
    </source>
</evidence>
<comment type="caution">
    <text evidence="2">The sequence shown here is derived from an EMBL/GenBank/DDBJ whole genome shotgun (WGS) entry which is preliminary data.</text>
</comment>
<protein>
    <submittedName>
        <fullName evidence="2">Uncharacterized protein</fullName>
    </submittedName>
</protein>
<reference evidence="3" key="2">
    <citation type="journal article" date="2019" name="MicrobiologyOpen">
        <title>High-quality draft genome sequence of Gaiella occulta isolated from a 150 meter deep mineral water borehole and comparison with the genome sequences of other deep-branching lineages of the phylum Actinobacteria.</title>
        <authorList>
            <person name="Severino R."/>
            <person name="Froufe H.J.C."/>
            <person name="Barroso C."/>
            <person name="Albuquerque L."/>
            <person name="Lobo-da-Cunha A."/>
            <person name="da Costa M.S."/>
            <person name="Egas C."/>
        </authorList>
    </citation>
    <scope>NUCLEOTIDE SEQUENCE [LARGE SCALE GENOMIC DNA]</scope>
    <source>
        <strain evidence="3">F2-233</strain>
    </source>
</reference>
<keyword evidence="1" id="KW-0472">Membrane</keyword>